<protein>
    <submittedName>
        <fullName evidence="1">Uncharacterized protein</fullName>
    </submittedName>
</protein>
<name>A0ABD2XT53_9GENT</name>
<evidence type="ECO:0000313" key="1">
    <source>
        <dbReference type="EMBL" id="KAL3497471.1"/>
    </source>
</evidence>
<evidence type="ECO:0000313" key="2">
    <source>
        <dbReference type="Proteomes" id="UP001630127"/>
    </source>
</evidence>
<accession>A0ABD2XT53</accession>
<organism evidence="1 2">
    <name type="scientific">Cinchona calisaya</name>
    <dbReference type="NCBI Taxonomy" id="153742"/>
    <lineage>
        <taxon>Eukaryota</taxon>
        <taxon>Viridiplantae</taxon>
        <taxon>Streptophyta</taxon>
        <taxon>Embryophyta</taxon>
        <taxon>Tracheophyta</taxon>
        <taxon>Spermatophyta</taxon>
        <taxon>Magnoliopsida</taxon>
        <taxon>eudicotyledons</taxon>
        <taxon>Gunneridae</taxon>
        <taxon>Pentapetalae</taxon>
        <taxon>asterids</taxon>
        <taxon>lamiids</taxon>
        <taxon>Gentianales</taxon>
        <taxon>Rubiaceae</taxon>
        <taxon>Cinchonoideae</taxon>
        <taxon>Cinchoneae</taxon>
        <taxon>Cinchona</taxon>
    </lineage>
</organism>
<dbReference type="Proteomes" id="UP001630127">
    <property type="component" value="Unassembled WGS sequence"/>
</dbReference>
<dbReference type="InterPro" id="IPR053313">
    <property type="entry name" value="RGF"/>
</dbReference>
<comment type="caution">
    <text evidence="1">The sequence shown here is derived from an EMBL/GenBank/DDBJ whole genome shotgun (WGS) entry which is preliminary data.</text>
</comment>
<dbReference type="AlphaFoldDB" id="A0ABD2XT53"/>
<sequence length="181" mass="20666">MDQVPRGMHPKYRRTMRFCMSFGPLCLRTVVQNGGLAIARHIGVIDNKETVKGLQIPDKNLEHSMVERLRLVQEQYTRVGFGRRITLLSWDGAKMMQQKNSEALGKKNEGNNILILQSAERLLHETADVEDQKRQVRLLMASPPDNAEATTDSKENDIGEDIVVMDYAQPHRKPPIHNREP</sequence>
<keyword evidence="2" id="KW-1185">Reference proteome</keyword>
<dbReference type="PANTHER" id="PTHR34961:SF7">
    <property type="entry name" value="TRANSMEMBRANE PROTEIN"/>
    <property type="match status" value="1"/>
</dbReference>
<dbReference type="EMBL" id="JBJUIK010000017">
    <property type="protein sequence ID" value="KAL3497471.1"/>
    <property type="molecule type" value="Genomic_DNA"/>
</dbReference>
<reference evidence="1 2" key="1">
    <citation type="submission" date="2024-11" db="EMBL/GenBank/DDBJ databases">
        <title>A near-complete genome assembly of Cinchona calisaya.</title>
        <authorList>
            <person name="Lian D.C."/>
            <person name="Zhao X.W."/>
            <person name="Wei L."/>
        </authorList>
    </citation>
    <scope>NUCLEOTIDE SEQUENCE [LARGE SCALE GENOMIC DNA]</scope>
    <source>
        <tissue evidence="1">Nenye</tissue>
    </source>
</reference>
<gene>
    <name evidence="1" type="ORF">ACH5RR_040203</name>
</gene>
<proteinExistence type="predicted"/>
<dbReference type="PANTHER" id="PTHR34961">
    <property type="entry name" value="TRANSMEMBRANE PROTEIN"/>
    <property type="match status" value="1"/>
</dbReference>